<evidence type="ECO:0000313" key="2">
    <source>
        <dbReference type="Proteomes" id="UP000317496"/>
    </source>
</evidence>
<gene>
    <name evidence="1" type="ORF">FNB15_16835</name>
</gene>
<protein>
    <submittedName>
        <fullName evidence="1">Uncharacterized protein</fullName>
    </submittedName>
</protein>
<dbReference type="RefSeq" id="WP_144257831.1">
    <property type="nucleotide sequence ID" value="NZ_CP041636.1"/>
</dbReference>
<organism evidence="1 2">
    <name type="scientific">Ferrovibrio terrae</name>
    <dbReference type="NCBI Taxonomy" id="2594003"/>
    <lineage>
        <taxon>Bacteria</taxon>
        <taxon>Pseudomonadati</taxon>
        <taxon>Pseudomonadota</taxon>
        <taxon>Alphaproteobacteria</taxon>
        <taxon>Rhodospirillales</taxon>
        <taxon>Rhodospirillaceae</taxon>
        <taxon>Ferrovibrio</taxon>
    </lineage>
</organism>
<dbReference type="Proteomes" id="UP000317496">
    <property type="component" value="Chromosome"/>
</dbReference>
<dbReference type="AlphaFoldDB" id="A0A516H4X7"/>
<proteinExistence type="predicted"/>
<dbReference type="KEGG" id="fer:FNB15_16835"/>
<sequence>MKESNPGSGLQNGLVVERNPEIDDNAIVLDRHDSISGYINTYGDKLAEWYEDHTAIVVPHWPLPIDLAFLQSITMPPAYKKIGSANGIDGPLFKRTKDNKYVGINPLLNLNLEMMETIYLRDQIQLAFRQIRLDIARLFGRYRLVEANMTFRCVPTRDEGMHLDAFAGGGVSPMHRMKFFINIDSQNREWQTSYSLPRALEVYRDLLGDIPAGINRNDLNHALTAKLGNILPRHRISYPALSCVIANGETIFHEVTFGNRMIAGEFFTPVETMHAPDKFIGRQVAETMQRFGIGQTETAPV</sequence>
<reference evidence="1 2" key="1">
    <citation type="submission" date="2019-07" db="EMBL/GenBank/DDBJ databases">
        <title>Genome sequencing for Ferrovibrio sp. K5.</title>
        <authorList>
            <person name="Park S.-J."/>
        </authorList>
    </citation>
    <scope>NUCLEOTIDE SEQUENCE [LARGE SCALE GENOMIC DNA]</scope>
    <source>
        <strain evidence="1 2">K5</strain>
    </source>
</reference>
<evidence type="ECO:0000313" key="1">
    <source>
        <dbReference type="EMBL" id="QDO98834.1"/>
    </source>
</evidence>
<dbReference type="OrthoDB" id="4139933at1224"/>
<accession>A0A516H4X7</accession>
<keyword evidence="2" id="KW-1185">Reference proteome</keyword>
<dbReference type="EMBL" id="CP041636">
    <property type="protein sequence ID" value="QDO98834.1"/>
    <property type="molecule type" value="Genomic_DNA"/>
</dbReference>
<name>A0A516H4X7_9PROT</name>